<keyword evidence="5" id="KW-1185">Reference proteome</keyword>
<feature type="domain" description="Nudix hydrolase" evidence="3">
    <location>
        <begin position="22"/>
        <end position="153"/>
    </location>
</feature>
<dbReference type="Proteomes" id="UP000000822">
    <property type="component" value="Chromosome"/>
</dbReference>
<dbReference type="STRING" id="221109.gene:10732504"/>
<dbReference type="GO" id="GO:0016787">
    <property type="term" value="F:hydrolase activity"/>
    <property type="evidence" value="ECO:0007669"/>
    <property type="project" value="UniProtKB-KW"/>
</dbReference>
<dbReference type="SUPFAM" id="SSF55811">
    <property type="entry name" value="Nudix"/>
    <property type="match status" value="1"/>
</dbReference>
<dbReference type="PANTHER" id="PTHR43046">
    <property type="entry name" value="GDP-MANNOSE MANNOSYL HYDROLASE"/>
    <property type="match status" value="1"/>
</dbReference>
<reference evidence="4 5" key="2">
    <citation type="journal article" date="2002" name="Nucleic Acids Res.">
        <title>Genome sequence of Oceanobacillus iheyensis isolated from the Iheya Ridge and its unexpected adaptive capabilities to extreme environments.</title>
        <authorList>
            <person name="Takami H."/>
            <person name="Takaki Y."/>
            <person name="Uchiyama I."/>
        </authorList>
    </citation>
    <scope>NUCLEOTIDE SEQUENCE [LARGE SCALE GENOMIC DNA]</scope>
    <source>
        <strain evidence="5">DSM 14371 / CIP 107618 / JCM 11309 / KCTC 3954 / HTE831</strain>
    </source>
</reference>
<dbReference type="PROSITE" id="PS51462">
    <property type="entry name" value="NUDIX"/>
    <property type="match status" value="1"/>
</dbReference>
<dbReference type="InterPro" id="IPR015797">
    <property type="entry name" value="NUDIX_hydrolase-like_dom_sf"/>
</dbReference>
<sequence length="153" mass="17474">MPNVNGISFVNILMIDESDLVEIPELSGSFAIIECRSKYLLCFNTLRKQWELPAGKREKNESPKECAIRELYEETSQSIMDMAFIGILISKDKLGKVKYNPLFYARVEELQTFIPNKETSGLKLWGQADEISPIDPIDENLLQCISSHIKKTM</sequence>
<dbReference type="Gene3D" id="3.90.79.10">
    <property type="entry name" value="Nucleoside Triphosphate Pyrophosphohydrolase"/>
    <property type="match status" value="1"/>
</dbReference>
<evidence type="ECO:0000313" key="5">
    <source>
        <dbReference type="Proteomes" id="UP000000822"/>
    </source>
</evidence>
<name>Q8ETG0_OCEIH</name>
<dbReference type="InterPro" id="IPR000086">
    <property type="entry name" value="NUDIX_hydrolase_dom"/>
</dbReference>
<evidence type="ECO:0000256" key="1">
    <source>
        <dbReference type="ARBA" id="ARBA00001946"/>
    </source>
</evidence>
<dbReference type="eggNOG" id="COG0494">
    <property type="taxonomic scope" value="Bacteria"/>
</dbReference>
<reference evidence="4 5" key="1">
    <citation type="journal article" date="2001" name="FEMS Microbiol. Lett.">
        <title>Oceanobacillus iheyensis gen. nov., sp. nov., a deep-sea extremely halotolerant and alkaliphilic species isolated from a depth of 1050 m on the Iheya Ridge.</title>
        <authorList>
            <person name="Lu J."/>
            <person name="Nogi Y."/>
            <person name="Takami H."/>
        </authorList>
    </citation>
    <scope>NUCLEOTIDE SEQUENCE [LARGE SCALE GENOMIC DNA]</scope>
    <source>
        <strain evidence="5">DSM 14371 / CIP 107618 / JCM 11309 / KCTC 3954 / HTE831</strain>
    </source>
</reference>
<organism evidence="4 5">
    <name type="scientific">Oceanobacillus iheyensis (strain DSM 14371 / CIP 107618 / JCM 11309 / KCTC 3954 / HTE831)</name>
    <dbReference type="NCBI Taxonomy" id="221109"/>
    <lineage>
        <taxon>Bacteria</taxon>
        <taxon>Bacillati</taxon>
        <taxon>Bacillota</taxon>
        <taxon>Bacilli</taxon>
        <taxon>Bacillales</taxon>
        <taxon>Bacillaceae</taxon>
        <taxon>Oceanobacillus</taxon>
    </lineage>
</organism>
<comment type="cofactor">
    <cofactor evidence="1">
        <name>Mg(2+)</name>
        <dbReference type="ChEBI" id="CHEBI:18420"/>
    </cofactor>
</comment>
<dbReference type="AlphaFoldDB" id="Q8ETG0"/>
<dbReference type="RefSeq" id="WP_011064704.1">
    <property type="nucleotide sequence ID" value="NC_004193.1"/>
</dbReference>
<accession>Q8ETG0</accession>
<evidence type="ECO:0000259" key="3">
    <source>
        <dbReference type="PROSITE" id="PS51462"/>
    </source>
</evidence>
<dbReference type="KEGG" id="oih:OB0301"/>
<gene>
    <name evidence="4" type="ordered locus">OB0301</name>
</gene>
<dbReference type="HOGENOM" id="CLU_142843_0_0_9"/>
<dbReference type="Pfam" id="PF00293">
    <property type="entry name" value="NUDIX"/>
    <property type="match status" value="1"/>
</dbReference>
<evidence type="ECO:0000313" key="4">
    <source>
        <dbReference type="EMBL" id="BAC12257.1"/>
    </source>
</evidence>
<dbReference type="PhylomeDB" id="Q8ETG0"/>
<proteinExistence type="predicted"/>
<protein>
    <submittedName>
        <fullName evidence="4">Hypothetical conserved protein</fullName>
    </submittedName>
</protein>
<keyword evidence="2" id="KW-0378">Hydrolase</keyword>
<dbReference type="PANTHER" id="PTHR43046:SF14">
    <property type="entry name" value="MUTT_NUDIX FAMILY PROTEIN"/>
    <property type="match status" value="1"/>
</dbReference>
<dbReference type="EMBL" id="BA000028">
    <property type="protein sequence ID" value="BAC12257.1"/>
    <property type="molecule type" value="Genomic_DNA"/>
</dbReference>
<evidence type="ECO:0000256" key="2">
    <source>
        <dbReference type="ARBA" id="ARBA00022801"/>
    </source>
</evidence>